<dbReference type="EMBL" id="MGAF01000026">
    <property type="protein sequence ID" value="OGK40755.1"/>
    <property type="molecule type" value="Genomic_DNA"/>
</dbReference>
<dbReference type="InterPro" id="IPR010235">
    <property type="entry name" value="HepT"/>
</dbReference>
<name>A0A1F7IBM6_9BACT</name>
<dbReference type="AlphaFoldDB" id="A0A1F7IBM6"/>
<reference evidence="1 2" key="1">
    <citation type="journal article" date="2016" name="Nat. Commun.">
        <title>Thousands of microbial genomes shed light on interconnected biogeochemical processes in an aquifer system.</title>
        <authorList>
            <person name="Anantharaman K."/>
            <person name="Brown C.T."/>
            <person name="Hug L.A."/>
            <person name="Sharon I."/>
            <person name="Castelle C.J."/>
            <person name="Probst A.J."/>
            <person name="Thomas B.C."/>
            <person name="Singh A."/>
            <person name="Wilkins M.J."/>
            <person name="Karaoz U."/>
            <person name="Brodie E.L."/>
            <person name="Williams K.H."/>
            <person name="Hubbard S.S."/>
            <person name="Banfield J.F."/>
        </authorList>
    </citation>
    <scope>NUCLEOTIDE SEQUENCE [LARGE SCALE GENOMIC DNA]</scope>
</reference>
<proteinExistence type="predicted"/>
<comment type="caution">
    <text evidence="1">The sequence shown here is derived from an EMBL/GenBank/DDBJ whole genome shotgun (WGS) entry which is preliminary data.</text>
</comment>
<gene>
    <name evidence="1" type="ORF">A3A74_04010</name>
</gene>
<evidence type="ECO:0008006" key="3">
    <source>
        <dbReference type="Google" id="ProtNLM"/>
    </source>
</evidence>
<dbReference type="NCBIfam" id="TIGR01987">
    <property type="entry name" value="HI0074"/>
    <property type="match status" value="1"/>
</dbReference>
<dbReference type="Pfam" id="PF08780">
    <property type="entry name" value="NTase_sub_bind"/>
    <property type="match status" value="1"/>
</dbReference>
<organism evidence="1 2">
    <name type="scientific">Candidatus Roizmanbacteria bacterium RIFCSPLOWO2_01_FULL_35_13</name>
    <dbReference type="NCBI Taxonomy" id="1802055"/>
    <lineage>
        <taxon>Bacteria</taxon>
        <taxon>Candidatus Roizmaniibacteriota</taxon>
    </lineage>
</organism>
<accession>A0A1F7IBM6</accession>
<sequence length="127" mass="15066">MTKLQTQYEDLEKAFKRLKEASNLPSTIINQDATIQRFEFTFELCWKVMQSIERENDIAVYGVKTIIREAAKLGLIDDPSVWFEFLKDRNLTVHTYKEELAQKIYKKAKEFIEYVEKLLSKTKSHLK</sequence>
<dbReference type="STRING" id="1802055.A3A74_04010"/>
<dbReference type="SUPFAM" id="SSF81593">
    <property type="entry name" value="Nucleotidyltransferase substrate binding subunit/domain"/>
    <property type="match status" value="1"/>
</dbReference>
<dbReference type="Proteomes" id="UP000179270">
    <property type="component" value="Unassembled WGS sequence"/>
</dbReference>
<evidence type="ECO:0000313" key="2">
    <source>
        <dbReference type="Proteomes" id="UP000179270"/>
    </source>
</evidence>
<protein>
    <recommendedName>
        <fullName evidence="3">Nucleotidyltransferase</fullName>
    </recommendedName>
</protein>
<dbReference type="Gene3D" id="1.20.120.330">
    <property type="entry name" value="Nucleotidyltransferases domain 2"/>
    <property type="match status" value="1"/>
</dbReference>
<evidence type="ECO:0000313" key="1">
    <source>
        <dbReference type="EMBL" id="OGK40755.1"/>
    </source>
</evidence>